<feature type="region of interest" description="Disordered" evidence="1">
    <location>
        <begin position="177"/>
        <end position="201"/>
    </location>
</feature>
<dbReference type="STRING" id="1802603.A3F35_01235"/>
<accession>A0A1G1WPP5</accession>
<gene>
    <name evidence="2" type="ORF">A3F35_01235</name>
</gene>
<evidence type="ECO:0000256" key="1">
    <source>
        <dbReference type="SAM" id="MobiDB-lite"/>
    </source>
</evidence>
<sequence>MKPKQFHAFTGYALGLSNVLTSKVGIAQAHDPSRDSSTPPEPVIFEAIWDTGATNTVITESLATKLNLKPTGKINTHNAAGTEIRNRYLVNLFLPNNVNFPYMNVTDCKELTGGFEVLIGMDIIGAGDFAVTNSNGKTVMSYRYPSIERIDFVEMANEQNARLILKKAPDGRYLVSKKHKRVNKKKAERNNRRQGRKAKKH</sequence>
<organism evidence="2 3">
    <name type="scientific">Candidatus Woykebacteria bacterium RIFCSPHIGHO2_12_FULL_45_10</name>
    <dbReference type="NCBI Taxonomy" id="1802603"/>
    <lineage>
        <taxon>Bacteria</taxon>
        <taxon>Candidatus Woykeibacteriota</taxon>
    </lineage>
</organism>
<dbReference type="Gene3D" id="2.40.70.10">
    <property type="entry name" value="Acid Proteases"/>
    <property type="match status" value="1"/>
</dbReference>
<protein>
    <recommendedName>
        <fullName evidence="4">Peptidase A2 domain-containing protein</fullName>
    </recommendedName>
</protein>
<proteinExistence type="predicted"/>
<comment type="caution">
    <text evidence="2">The sequence shown here is derived from an EMBL/GenBank/DDBJ whole genome shotgun (WGS) entry which is preliminary data.</text>
</comment>
<evidence type="ECO:0000313" key="2">
    <source>
        <dbReference type="EMBL" id="OGY29310.1"/>
    </source>
</evidence>
<name>A0A1G1WPP5_9BACT</name>
<dbReference type="Proteomes" id="UP000178068">
    <property type="component" value="Unassembled WGS sequence"/>
</dbReference>
<dbReference type="InterPro" id="IPR021109">
    <property type="entry name" value="Peptidase_aspartic_dom_sf"/>
</dbReference>
<dbReference type="SUPFAM" id="SSF50630">
    <property type="entry name" value="Acid proteases"/>
    <property type="match status" value="1"/>
</dbReference>
<dbReference type="EMBL" id="MHCZ01000037">
    <property type="protein sequence ID" value="OGY29310.1"/>
    <property type="molecule type" value="Genomic_DNA"/>
</dbReference>
<evidence type="ECO:0008006" key="4">
    <source>
        <dbReference type="Google" id="ProtNLM"/>
    </source>
</evidence>
<reference evidence="2 3" key="1">
    <citation type="journal article" date="2016" name="Nat. Commun.">
        <title>Thousands of microbial genomes shed light on interconnected biogeochemical processes in an aquifer system.</title>
        <authorList>
            <person name="Anantharaman K."/>
            <person name="Brown C.T."/>
            <person name="Hug L.A."/>
            <person name="Sharon I."/>
            <person name="Castelle C.J."/>
            <person name="Probst A.J."/>
            <person name="Thomas B.C."/>
            <person name="Singh A."/>
            <person name="Wilkins M.J."/>
            <person name="Karaoz U."/>
            <person name="Brodie E.L."/>
            <person name="Williams K.H."/>
            <person name="Hubbard S.S."/>
            <person name="Banfield J.F."/>
        </authorList>
    </citation>
    <scope>NUCLEOTIDE SEQUENCE [LARGE SCALE GENOMIC DNA]</scope>
</reference>
<dbReference type="Pfam" id="PF13975">
    <property type="entry name" value="gag-asp_proteas"/>
    <property type="match status" value="1"/>
</dbReference>
<dbReference type="AlphaFoldDB" id="A0A1G1WPP5"/>
<evidence type="ECO:0000313" key="3">
    <source>
        <dbReference type="Proteomes" id="UP000178068"/>
    </source>
</evidence>